<dbReference type="CDD" id="cd00067">
    <property type="entry name" value="GAL4"/>
    <property type="match status" value="1"/>
</dbReference>
<organism evidence="8 9">
    <name type="scientific">Colletotrichum noveboracense</name>
    <dbReference type="NCBI Taxonomy" id="2664923"/>
    <lineage>
        <taxon>Eukaryota</taxon>
        <taxon>Fungi</taxon>
        <taxon>Dikarya</taxon>
        <taxon>Ascomycota</taxon>
        <taxon>Pezizomycotina</taxon>
        <taxon>Sordariomycetes</taxon>
        <taxon>Hypocreomycetidae</taxon>
        <taxon>Glomerellales</taxon>
        <taxon>Glomerellaceae</taxon>
        <taxon>Colletotrichum</taxon>
        <taxon>Colletotrichum gloeosporioides species complex</taxon>
    </lineage>
</organism>
<feature type="region of interest" description="Disordered" evidence="6">
    <location>
        <begin position="77"/>
        <end position="136"/>
    </location>
</feature>
<evidence type="ECO:0000256" key="5">
    <source>
        <dbReference type="ARBA" id="ARBA00023242"/>
    </source>
</evidence>
<keyword evidence="3" id="KW-0238">DNA-binding</keyword>
<dbReference type="EMBL" id="CAMGZC010000726">
    <property type="protein sequence ID" value="CAI0649636.1"/>
    <property type="molecule type" value="Genomic_DNA"/>
</dbReference>
<feature type="region of interest" description="Disordered" evidence="6">
    <location>
        <begin position="628"/>
        <end position="650"/>
    </location>
</feature>
<dbReference type="GO" id="GO:0003677">
    <property type="term" value="F:DNA binding"/>
    <property type="evidence" value="ECO:0007669"/>
    <property type="project" value="UniProtKB-KW"/>
</dbReference>
<protein>
    <recommendedName>
        <fullName evidence="7">Xylanolytic transcriptional activator regulatory domain-containing protein</fullName>
    </recommendedName>
</protein>
<evidence type="ECO:0000256" key="2">
    <source>
        <dbReference type="ARBA" id="ARBA00023015"/>
    </source>
</evidence>
<dbReference type="Proteomes" id="UP001152533">
    <property type="component" value="Unassembled WGS sequence"/>
</dbReference>
<keyword evidence="5" id="KW-0539">Nucleus</keyword>
<dbReference type="PANTHER" id="PTHR47171:SF4">
    <property type="entry name" value="ACETAMIDASE REGULATORY PROTEIN"/>
    <property type="match status" value="1"/>
</dbReference>
<dbReference type="GO" id="GO:0008270">
    <property type="term" value="F:zinc ion binding"/>
    <property type="evidence" value="ECO:0007669"/>
    <property type="project" value="InterPro"/>
</dbReference>
<dbReference type="SMART" id="SM00906">
    <property type="entry name" value="Fungal_trans"/>
    <property type="match status" value="1"/>
</dbReference>
<dbReference type="Pfam" id="PF00172">
    <property type="entry name" value="Zn_clus"/>
    <property type="match status" value="1"/>
</dbReference>
<comment type="caution">
    <text evidence="8">The sequence shown here is derived from an EMBL/GenBank/DDBJ whole genome shotgun (WGS) entry which is preliminary data.</text>
</comment>
<dbReference type="InterPro" id="IPR001138">
    <property type="entry name" value="Zn2Cys6_DnaBD"/>
</dbReference>
<dbReference type="GO" id="GO:0000981">
    <property type="term" value="F:DNA-binding transcription factor activity, RNA polymerase II-specific"/>
    <property type="evidence" value="ECO:0007669"/>
    <property type="project" value="InterPro"/>
</dbReference>
<keyword evidence="9" id="KW-1185">Reference proteome</keyword>
<dbReference type="PANTHER" id="PTHR47171">
    <property type="entry name" value="FARA-RELATED"/>
    <property type="match status" value="1"/>
</dbReference>
<keyword evidence="4" id="KW-0804">Transcription</keyword>
<sequence length="756" mass="83563">MLPQPDVNLPTFVAFSGASKPDVEKIENQYGTRSRLLTMFRKVKCDILEKGAPCSKCQANNISDCQIYEKKRTRLSARTAQSSNVPIQPRSVGSQSVTAPATPIPARSSPWDDVAASVPRPSSACDATAQADRAGDEDATRNMADFLNRQEVEFPEITRCGRLFFIGTEFSNLHYLVRQRSRRPDQSVLHFGSQPLAPKVPSVPAEVLELPPKALADELVKAYFAHVNRGLPIIDEEDFMRIYNGTEGSGHVPRCRPHCRPLSLLLLNAVFLVGARVLETGREEIKSLRSVFFRRTKALFDCRFEQHREVYLQASLLLTWKCDDLEDIVSNTWHWVGVATRTAFGMGMHRDATPSSLNAMDKRLWIRLWWILFQFDVIGSTSYGRPQAMQVAIPHAPDLLLMLTADDDIRNLDESDVPPLEEQHFEGILNAEHDFTIQHTRLCLIFSKAMRKRVALRSTAADRAAATAEADAALADLITHLPEKLQNSKSDPNPWQAMFHLTYNNFLILLHRPSPRQDPESPPSTSDTDLSICCDAAITICSIFESMRNRNLLAKLWIPSIHVLFTALVHVSDQMHSSNPLIVAKSKRLFDSLIATLHALKDQWLYAQSLLALFEGRNVAGPRRNRLQAADSSGEGDPLRHGGGSGMAQPQDNIGITNGVLNGSIAGLPVSSQSGQPVPAYLAPINLDPADPRRLGVHQQDAVVGDVAANNHIYGTSFVGDDLGLAGDADDMDMLQVPSALELLLAGVGNDFGFHY</sequence>
<accession>A0A9W4WLQ4</accession>
<reference evidence="8" key="1">
    <citation type="submission" date="2022-08" db="EMBL/GenBank/DDBJ databases">
        <authorList>
            <person name="Giroux E."/>
            <person name="Giroux E."/>
        </authorList>
    </citation>
    <scope>NUCLEOTIDE SEQUENCE</scope>
    <source>
        <strain evidence="8">H1091258</strain>
    </source>
</reference>
<evidence type="ECO:0000256" key="1">
    <source>
        <dbReference type="ARBA" id="ARBA00022833"/>
    </source>
</evidence>
<feature type="compositionally biased region" description="Polar residues" evidence="6">
    <location>
        <begin position="77"/>
        <end position="99"/>
    </location>
</feature>
<dbReference type="InterPro" id="IPR052073">
    <property type="entry name" value="Amide_Lactam_Regulators"/>
</dbReference>
<evidence type="ECO:0000313" key="8">
    <source>
        <dbReference type="EMBL" id="CAI0649636.1"/>
    </source>
</evidence>
<evidence type="ECO:0000256" key="4">
    <source>
        <dbReference type="ARBA" id="ARBA00023163"/>
    </source>
</evidence>
<evidence type="ECO:0000256" key="6">
    <source>
        <dbReference type="SAM" id="MobiDB-lite"/>
    </source>
</evidence>
<dbReference type="Pfam" id="PF04082">
    <property type="entry name" value="Fungal_trans"/>
    <property type="match status" value="1"/>
</dbReference>
<proteinExistence type="predicted"/>
<gene>
    <name evidence="8" type="ORF">CGXH109_LOCUS87827</name>
</gene>
<name>A0A9W4WLQ4_9PEZI</name>
<dbReference type="AlphaFoldDB" id="A0A9W4WLQ4"/>
<feature type="domain" description="Xylanolytic transcriptional activator regulatory" evidence="7">
    <location>
        <begin position="332"/>
        <end position="408"/>
    </location>
</feature>
<evidence type="ECO:0000259" key="7">
    <source>
        <dbReference type="SMART" id="SM00906"/>
    </source>
</evidence>
<dbReference type="CDD" id="cd12148">
    <property type="entry name" value="fungal_TF_MHR"/>
    <property type="match status" value="1"/>
</dbReference>
<evidence type="ECO:0000256" key="3">
    <source>
        <dbReference type="ARBA" id="ARBA00023125"/>
    </source>
</evidence>
<keyword evidence="2" id="KW-0805">Transcription regulation</keyword>
<dbReference type="GO" id="GO:0006351">
    <property type="term" value="P:DNA-templated transcription"/>
    <property type="evidence" value="ECO:0007669"/>
    <property type="project" value="InterPro"/>
</dbReference>
<keyword evidence="1" id="KW-0862">Zinc</keyword>
<dbReference type="InterPro" id="IPR007219">
    <property type="entry name" value="XnlR_reg_dom"/>
</dbReference>
<evidence type="ECO:0000313" key="9">
    <source>
        <dbReference type="Proteomes" id="UP001152533"/>
    </source>
</evidence>